<proteinExistence type="predicted"/>
<comment type="caution">
    <text evidence="2">The sequence shown here is derived from an EMBL/GenBank/DDBJ whole genome shotgun (WGS) entry which is preliminary data.</text>
</comment>
<dbReference type="AlphaFoldDB" id="A0A9Q8CJS2"/>
<keyword evidence="3" id="KW-1185">Reference proteome</keyword>
<accession>A0A9Q8CJS2</accession>
<sequence>MSDWLHISEFTLFLLISPFIVIVMLLMAIALQLNQLLRQQKLMIQQQQELIRLTIKHQVNRRNV</sequence>
<evidence type="ECO:0000313" key="2">
    <source>
        <dbReference type="EMBL" id="TDM00805.1"/>
    </source>
</evidence>
<feature type="transmembrane region" description="Helical" evidence="1">
    <location>
        <begin position="12"/>
        <end position="33"/>
    </location>
</feature>
<evidence type="ECO:0000256" key="1">
    <source>
        <dbReference type="SAM" id="Phobius"/>
    </source>
</evidence>
<organism evidence="2 3">
    <name type="scientific">Macrococcus carouselicus</name>
    <dbReference type="NCBI Taxonomy" id="69969"/>
    <lineage>
        <taxon>Bacteria</taxon>
        <taxon>Bacillati</taxon>
        <taxon>Bacillota</taxon>
        <taxon>Bacilli</taxon>
        <taxon>Bacillales</taxon>
        <taxon>Staphylococcaceae</taxon>
        <taxon>Macrococcus</taxon>
    </lineage>
</organism>
<keyword evidence="1" id="KW-0472">Membrane</keyword>
<dbReference type="RefSeq" id="WP_133418042.1">
    <property type="nucleotide sequence ID" value="NZ_SCWD01000003.1"/>
</dbReference>
<gene>
    <name evidence="2" type="ORF">ERX40_08315</name>
</gene>
<keyword evidence="1" id="KW-1133">Transmembrane helix</keyword>
<keyword evidence="1" id="KW-0812">Transmembrane</keyword>
<name>A0A9Q8CJS2_9STAP</name>
<dbReference type="EMBL" id="SCWD01000003">
    <property type="protein sequence ID" value="TDM00805.1"/>
    <property type="molecule type" value="Genomic_DNA"/>
</dbReference>
<dbReference type="Proteomes" id="UP000295280">
    <property type="component" value="Unassembled WGS sequence"/>
</dbReference>
<protein>
    <submittedName>
        <fullName evidence="2">Uncharacterized protein</fullName>
    </submittedName>
</protein>
<evidence type="ECO:0000313" key="3">
    <source>
        <dbReference type="Proteomes" id="UP000295280"/>
    </source>
</evidence>
<reference evidence="2 3" key="1">
    <citation type="submission" date="2019-01" db="EMBL/GenBank/DDBJ databases">
        <title>Draft genome sequences of the type strains of six Macrococcus species.</title>
        <authorList>
            <person name="Mazhar S."/>
            <person name="Altermann E."/>
            <person name="Hill C."/>
            <person name="Mcauliffe O."/>
        </authorList>
    </citation>
    <scope>NUCLEOTIDE SEQUENCE [LARGE SCALE GENOMIC DNA]</scope>
    <source>
        <strain evidence="2 3">ATCC 51828</strain>
    </source>
</reference>